<comment type="caution">
    <text evidence="9">The sequence shown here is derived from an EMBL/GenBank/DDBJ whole genome shotgun (WGS) entry which is preliminary data.</text>
</comment>
<feature type="transmembrane region" description="Helical" evidence="7">
    <location>
        <begin position="150"/>
        <end position="172"/>
    </location>
</feature>
<dbReference type="PROSITE" id="PS00217">
    <property type="entry name" value="SUGAR_TRANSPORT_2"/>
    <property type="match status" value="1"/>
</dbReference>
<feature type="transmembrane region" description="Helical" evidence="7">
    <location>
        <begin position="502"/>
        <end position="520"/>
    </location>
</feature>
<comment type="subcellular location">
    <subcellularLocation>
        <location evidence="1">Membrane</location>
        <topology evidence="1">Multi-pass membrane protein</topology>
    </subcellularLocation>
</comment>
<reference evidence="9 10" key="1">
    <citation type="submission" date="2017-10" db="EMBL/GenBank/DDBJ databases">
        <title>Comparative genomics in systemic dimorphic fungi from Ajellomycetaceae.</title>
        <authorList>
            <person name="Munoz J.F."/>
            <person name="Mcewen J.G."/>
            <person name="Clay O.K."/>
            <person name="Cuomo C.A."/>
        </authorList>
    </citation>
    <scope>NUCLEOTIDE SEQUENCE [LARGE SCALE GENOMIC DNA]</scope>
    <source>
        <strain evidence="9 10">UAMH130</strain>
    </source>
</reference>
<feature type="transmembrane region" description="Helical" evidence="7">
    <location>
        <begin position="374"/>
        <end position="395"/>
    </location>
</feature>
<dbReference type="PANTHER" id="PTHR48022">
    <property type="entry name" value="PLASTIDIC GLUCOSE TRANSPORTER 4"/>
    <property type="match status" value="1"/>
</dbReference>
<dbReference type="InterPro" id="IPR005829">
    <property type="entry name" value="Sugar_transporter_CS"/>
</dbReference>
<dbReference type="OrthoDB" id="6612291at2759"/>
<feature type="compositionally biased region" description="Basic and acidic residues" evidence="6">
    <location>
        <begin position="571"/>
        <end position="587"/>
    </location>
</feature>
<feature type="transmembrane region" description="Helical" evidence="7">
    <location>
        <begin position="119"/>
        <end position="143"/>
    </location>
</feature>
<feature type="domain" description="Major facilitator superfamily (MFS) profile" evidence="8">
    <location>
        <begin position="75"/>
        <end position="524"/>
    </location>
</feature>
<keyword evidence="5 7" id="KW-0472">Membrane</keyword>
<dbReference type="PROSITE" id="PS50850">
    <property type="entry name" value="MFS"/>
    <property type="match status" value="1"/>
</dbReference>
<evidence type="ECO:0000256" key="6">
    <source>
        <dbReference type="SAM" id="MobiDB-lite"/>
    </source>
</evidence>
<dbReference type="InterPro" id="IPR020846">
    <property type="entry name" value="MFS_dom"/>
</dbReference>
<dbReference type="Proteomes" id="UP000224080">
    <property type="component" value="Unassembled WGS sequence"/>
</dbReference>
<evidence type="ECO:0000256" key="4">
    <source>
        <dbReference type="ARBA" id="ARBA00022989"/>
    </source>
</evidence>
<keyword evidence="3 7" id="KW-0812">Transmembrane</keyword>
<organism evidence="9 10">
    <name type="scientific">Blastomyces parvus</name>
    <dbReference type="NCBI Taxonomy" id="2060905"/>
    <lineage>
        <taxon>Eukaryota</taxon>
        <taxon>Fungi</taxon>
        <taxon>Dikarya</taxon>
        <taxon>Ascomycota</taxon>
        <taxon>Pezizomycotina</taxon>
        <taxon>Eurotiomycetes</taxon>
        <taxon>Eurotiomycetidae</taxon>
        <taxon>Onygenales</taxon>
        <taxon>Ajellomycetaceae</taxon>
        <taxon>Blastomyces</taxon>
    </lineage>
</organism>
<feature type="transmembrane region" description="Helical" evidence="7">
    <location>
        <begin position="469"/>
        <end position="490"/>
    </location>
</feature>
<evidence type="ECO:0000313" key="10">
    <source>
        <dbReference type="Proteomes" id="UP000224080"/>
    </source>
</evidence>
<sequence length="587" mass="63310">MAVDEEKVTAKTTAMTVLVAADDSKNDIIVSNNSITNNNDPSDGGNGGVYEVDDADPAELTLLKSIKRFPRVVGYVFAACPGILLYGFDMVIVSTLTAMPEFQRDFGEILRGKAIIPSAWLGVWTAAPSIGNIIGAAVAGWVCDRFGRRFSLMLGALISAIGIGICFASAFAADIEARRGIFLVGKLVEGFAAGQVVCTVQIYMSEIVTRALRGSSQALLPVMTMTGQLIGALVVFACLSVKGREGYLIAVASQWLFSVILLGIAIIIPESPPHLIRVGQVDQARKSQRRLHRKGVDTDKMVDKLVDILEQERETMKRLGSQVRFIDCFRGTDLRRTIIVLVCHMMPQNFGLGLLSTASYFAQTVGIAPKLSVLLLEIGIAVGLVANIISVWTLSVARRRPLMLWTLGLTGLFWGAMGISGCFDSPVTKWFTAASMIIIIFICGNGVWPASVLGTAETSSLRLRGRTQAVGWAVHGLYACVFAVVLPYIYNTDEGNLGAKTGFVYFGLCVLSCILIWLLVPEMGGRSPAELDLLFEHQIPTRDFLKWSAEKSRHKGADAPEAAGSVAAVSDDEKNKRSSEHVEVVGG</sequence>
<feature type="transmembrane region" description="Helical" evidence="7">
    <location>
        <begin position="247"/>
        <end position="268"/>
    </location>
</feature>
<keyword evidence="10" id="KW-1185">Reference proteome</keyword>
<dbReference type="SUPFAM" id="SSF103473">
    <property type="entry name" value="MFS general substrate transporter"/>
    <property type="match status" value="1"/>
</dbReference>
<dbReference type="PANTHER" id="PTHR48022:SF41">
    <property type="entry name" value="MAJOR FACILITATOR SUPERFAMILY (MFS) PROFILE DOMAIN-CONTAINING PROTEIN"/>
    <property type="match status" value="1"/>
</dbReference>
<evidence type="ECO:0000256" key="2">
    <source>
        <dbReference type="ARBA" id="ARBA00010992"/>
    </source>
</evidence>
<evidence type="ECO:0000256" key="3">
    <source>
        <dbReference type="ARBA" id="ARBA00022692"/>
    </source>
</evidence>
<dbReference type="Gene3D" id="1.20.1250.20">
    <property type="entry name" value="MFS general substrate transporter like domains"/>
    <property type="match status" value="1"/>
</dbReference>
<dbReference type="AlphaFoldDB" id="A0A2B7XBS4"/>
<evidence type="ECO:0000256" key="7">
    <source>
        <dbReference type="SAM" id="Phobius"/>
    </source>
</evidence>
<feature type="transmembrane region" description="Helical" evidence="7">
    <location>
        <begin position="72"/>
        <end position="99"/>
    </location>
</feature>
<feature type="region of interest" description="Disordered" evidence="6">
    <location>
        <begin position="555"/>
        <end position="587"/>
    </location>
</feature>
<dbReference type="InterPro" id="IPR050360">
    <property type="entry name" value="MFS_Sugar_Transporters"/>
</dbReference>
<dbReference type="Pfam" id="PF00083">
    <property type="entry name" value="Sugar_tr"/>
    <property type="match status" value="1"/>
</dbReference>
<comment type="similarity">
    <text evidence="2">Belongs to the major facilitator superfamily. Sugar transporter (TC 2.A.1.1) family.</text>
</comment>
<keyword evidence="4 7" id="KW-1133">Transmembrane helix</keyword>
<accession>A0A2B7XBS4</accession>
<dbReference type="InterPro" id="IPR005828">
    <property type="entry name" value="MFS_sugar_transport-like"/>
</dbReference>
<feature type="transmembrane region" description="Helical" evidence="7">
    <location>
        <begin position="219"/>
        <end position="241"/>
    </location>
</feature>
<evidence type="ECO:0000256" key="1">
    <source>
        <dbReference type="ARBA" id="ARBA00004141"/>
    </source>
</evidence>
<evidence type="ECO:0000259" key="8">
    <source>
        <dbReference type="PROSITE" id="PS50850"/>
    </source>
</evidence>
<dbReference type="GO" id="GO:0005351">
    <property type="term" value="F:carbohydrate:proton symporter activity"/>
    <property type="evidence" value="ECO:0007669"/>
    <property type="project" value="TreeGrafter"/>
</dbReference>
<protein>
    <recommendedName>
        <fullName evidence="8">Major facilitator superfamily (MFS) profile domain-containing protein</fullName>
    </recommendedName>
</protein>
<name>A0A2B7XBS4_9EURO</name>
<feature type="transmembrane region" description="Helical" evidence="7">
    <location>
        <begin position="427"/>
        <end position="448"/>
    </location>
</feature>
<feature type="transmembrane region" description="Helical" evidence="7">
    <location>
        <begin position="402"/>
        <end position="421"/>
    </location>
</feature>
<gene>
    <name evidence="9" type="ORF">GX51_00858</name>
</gene>
<evidence type="ECO:0000256" key="5">
    <source>
        <dbReference type="ARBA" id="ARBA00023136"/>
    </source>
</evidence>
<dbReference type="InterPro" id="IPR036259">
    <property type="entry name" value="MFS_trans_sf"/>
</dbReference>
<dbReference type="GO" id="GO:0016020">
    <property type="term" value="C:membrane"/>
    <property type="evidence" value="ECO:0007669"/>
    <property type="project" value="UniProtKB-SubCell"/>
</dbReference>
<dbReference type="EMBL" id="PDNC01000006">
    <property type="protein sequence ID" value="PGH09104.1"/>
    <property type="molecule type" value="Genomic_DNA"/>
</dbReference>
<proteinExistence type="inferred from homology"/>
<evidence type="ECO:0000313" key="9">
    <source>
        <dbReference type="EMBL" id="PGH09104.1"/>
    </source>
</evidence>